<dbReference type="Gene3D" id="3.40.220.10">
    <property type="entry name" value="Leucine Aminopeptidase, subunit E, domain 1"/>
    <property type="match status" value="2"/>
</dbReference>
<dbReference type="GO" id="GO:0003714">
    <property type="term" value="F:transcription corepressor activity"/>
    <property type="evidence" value="ECO:0007669"/>
    <property type="project" value="TreeGrafter"/>
</dbReference>
<evidence type="ECO:0000256" key="4">
    <source>
        <dbReference type="ARBA" id="ARBA00023027"/>
    </source>
</evidence>
<evidence type="ECO:0000256" key="5">
    <source>
        <dbReference type="ARBA" id="ARBA00023242"/>
    </source>
</evidence>
<comment type="subcellular location">
    <subcellularLocation>
        <location evidence="1">Nucleus</location>
    </subcellularLocation>
</comment>
<dbReference type="PROSITE" id="PS51154">
    <property type="entry name" value="MACRO"/>
    <property type="match status" value="2"/>
</dbReference>
<dbReference type="Pfam" id="PF01661">
    <property type="entry name" value="Macro"/>
    <property type="match status" value="2"/>
</dbReference>
<proteinExistence type="predicted"/>
<dbReference type="KEGG" id="cvn:111134937"/>
<dbReference type="GO" id="GO:1990404">
    <property type="term" value="F:NAD+-protein mono-ADP-ribosyltransferase activity"/>
    <property type="evidence" value="ECO:0007669"/>
    <property type="project" value="TreeGrafter"/>
</dbReference>
<dbReference type="OrthoDB" id="527344at2759"/>
<dbReference type="GO" id="GO:0070212">
    <property type="term" value="P:protein poly-ADP-ribosylation"/>
    <property type="evidence" value="ECO:0007669"/>
    <property type="project" value="TreeGrafter"/>
</dbReference>
<dbReference type="RefSeq" id="XP_022340237.1">
    <property type="nucleotide sequence ID" value="XM_022484529.1"/>
</dbReference>
<evidence type="ECO:0000256" key="6">
    <source>
        <dbReference type="SAM" id="MobiDB-lite"/>
    </source>
</evidence>
<evidence type="ECO:0000313" key="9">
    <source>
        <dbReference type="RefSeq" id="XP_022340237.1"/>
    </source>
</evidence>
<dbReference type="GO" id="GO:0010629">
    <property type="term" value="P:negative regulation of gene expression"/>
    <property type="evidence" value="ECO:0007669"/>
    <property type="project" value="TreeGrafter"/>
</dbReference>
<organism evidence="8 9">
    <name type="scientific">Crassostrea virginica</name>
    <name type="common">Eastern oyster</name>
    <dbReference type="NCBI Taxonomy" id="6565"/>
    <lineage>
        <taxon>Eukaryota</taxon>
        <taxon>Metazoa</taxon>
        <taxon>Spiralia</taxon>
        <taxon>Lophotrochozoa</taxon>
        <taxon>Mollusca</taxon>
        <taxon>Bivalvia</taxon>
        <taxon>Autobranchia</taxon>
        <taxon>Pteriomorphia</taxon>
        <taxon>Ostreida</taxon>
        <taxon>Ostreoidea</taxon>
        <taxon>Ostreidae</taxon>
        <taxon>Crassostrea</taxon>
    </lineage>
</organism>
<dbReference type="PANTHER" id="PTHR14453">
    <property type="entry name" value="PARP/ZINC FINGER CCCH TYPE DOMAIN CONTAINING PROTEIN"/>
    <property type="match status" value="1"/>
</dbReference>
<feature type="region of interest" description="Disordered" evidence="6">
    <location>
        <begin position="511"/>
        <end position="531"/>
    </location>
</feature>
<feature type="domain" description="Macro" evidence="7">
    <location>
        <begin position="1"/>
        <end position="195"/>
    </location>
</feature>
<dbReference type="SUPFAM" id="SSF52949">
    <property type="entry name" value="Macro domain-like"/>
    <property type="match status" value="2"/>
</dbReference>
<dbReference type="AlphaFoldDB" id="A0A8B8EHW2"/>
<keyword evidence="8" id="KW-1185">Reference proteome</keyword>
<evidence type="ECO:0000259" key="7">
    <source>
        <dbReference type="PROSITE" id="PS51154"/>
    </source>
</evidence>
<dbReference type="InterPro" id="IPR052056">
    <property type="entry name" value="Mono-ARTD/PARP"/>
</dbReference>
<dbReference type="InterPro" id="IPR043472">
    <property type="entry name" value="Macro_dom-like"/>
</dbReference>
<keyword evidence="4" id="KW-0520">NAD</keyword>
<name>A0A8B8EHW2_CRAVI</name>
<dbReference type="GO" id="GO:0005737">
    <property type="term" value="C:cytoplasm"/>
    <property type="evidence" value="ECO:0007669"/>
    <property type="project" value="TreeGrafter"/>
</dbReference>
<evidence type="ECO:0000256" key="1">
    <source>
        <dbReference type="ARBA" id="ARBA00004123"/>
    </source>
</evidence>
<dbReference type="PANTHER" id="PTHR14453:SF67">
    <property type="entry name" value="POLY [ADP-RIBOSE] POLYMERASE"/>
    <property type="match status" value="1"/>
</dbReference>
<sequence>METVTLNWKKGELSKNLNISIRDCSITDVDADAVITVFTRNGEKPGGLSESIITRAGKSVQDEIQWGEKPEKVSENFVTKAGTLKCKFIIHCVCPKWSNYDEGSRCECLKDLCNTVRLALSTACERKLDSVALPPIGSGFIYGIPNFACCAMYVKAIREFVDFLPALVHPLKEIKFCDKSKEMARLFKNAFEMSDGKPEILSEKLVLMQLLNITQPHNHSFRGNSASKLSSTQLKPGQHSYENPYTTHLSPPQSPSNGFAPNSKTPSNWVFKESQGSTATFMVNNLKVLIYQYDILNLDNVDIIVSTENQQVAGNGKLAKALLLKAGKKYQEEHAKLYSPKKRNWTDVLQTNAGQMNYKIVLHAIIEKFPTVDPSNYHLDMLWKTTQNVLIAANEKKKGKWLREFQCLSVALPLLGTAHFTNKQHLEKYAHAMMQGIESFSLRPNLKLEEIHIVHITSLTTQVIVNICQSLCSISPTDEKVRNPNNGHCQRREPLECDSFEYNLKEASTSLQQRKEERISESSLLEPTEVPVSKKEEGSVFRRGNIRFFEIDSDDD</sequence>
<feature type="region of interest" description="Disordered" evidence="6">
    <location>
        <begin position="221"/>
        <end position="265"/>
    </location>
</feature>
<dbReference type="GeneID" id="111134937"/>
<reference evidence="9" key="1">
    <citation type="submission" date="2025-08" db="UniProtKB">
        <authorList>
            <consortium name="RefSeq"/>
        </authorList>
    </citation>
    <scope>IDENTIFICATION</scope>
    <source>
        <tissue evidence="9">Whole sample</tissue>
    </source>
</reference>
<evidence type="ECO:0000313" key="8">
    <source>
        <dbReference type="Proteomes" id="UP000694844"/>
    </source>
</evidence>
<keyword evidence="3" id="KW-0808">Transferase</keyword>
<accession>A0A8B8EHW2</accession>
<keyword evidence="2" id="KW-0328">Glycosyltransferase</keyword>
<feature type="domain" description="Macro" evidence="7">
    <location>
        <begin position="275"/>
        <end position="472"/>
    </location>
</feature>
<dbReference type="Proteomes" id="UP000694844">
    <property type="component" value="Chromosome 5"/>
</dbReference>
<evidence type="ECO:0000256" key="3">
    <source>
        <dbReference type="ARBA" id="ARBA00022679"/>
    </source>
</evidence>
<gene>
    <name evidence="9" type="primary">LOC111134937</name>
</gene>
<evidence type="ECO:0000256" key="2">
    <source>
        <dbReference type="ARBA" id="ARBA00022676"/>
    </source>
</evidence>
<dbReference type="InterPro" id="IPR002589">
    <property type="entry name" value="Macro_dom"/>
</dbReference>
<dbReference type="GO" id="GO:0005634">
    <property type="term" value="C:nucleus"/>
    <property type="evidence" value="ECO:0007669"/>
    <property type="project" value="UniProtKB-SubCell"/>
</dbReference>
<keyword evidence="5" id="KW-0539">Nucleus</keyword>
<dbReference type="SMART" id="SM00506">
    <property type="entry name" value="A1pp"/>
    <property type="match status" value="1"/>
</dbReference>
<dbReference type="GO" id="GO:0003950">
    <property type="term" value="F:NAD+ poly-ADP-ribosyltransferase activity"/>
    <property type="evidence" value="ECO:0007669"/>
    <property type="project" value="TreeGrafter"/>
</dbReference>
<protein>
    <submittedName>
        <fullName evidence="9">Poly [ADP-ribose] polymerase 14-like</fullName>
    </submittedName>
</protein>